<reference evidence="6" key="1">
    <citation type="submission" date="2013-07" db="EMBL/GenBank/DDBJ databases">
        <title>The genome of Eucalyptus grandis.</title>
        <authorList>
            <person name="Schmutz J."/>
            <person name="Hayes R."/>
            <person name="Myburg A."/>
            <person name="Tuskan G."/>
            <person name="Grattapaglia D."/>
            <person name="Rokhsar D.S."/>
        </authorList>
    </citation>
    <scope>NUCLEOTIDE SEQUENCE</scope>
    <source>
        <tissue evidence="6">Leaf extractions</tissue>
    </source>
</reference>
<dbReference type="GO" id="GO:0022857">
    <property type="term" value="F:transmembrane transporter activity"/>
    <property type="evidence" value="ECO:0007669"/>
    <property type="project" value="InterPro"/>
</dbReference>
<organism evidence="6">
    <name type="scientific">Eucalyptus grandis</name>
    <name type="common">Flooded gum</name>
    <dbReference type="NCBI Taxonomy" id="71139"/>
    <lineage>
        <taxon>Eukaryota</taxon>
        <taxon>Viridiplantae</taxon>
        <taxon>Streptophyta</taxon>
        <taxon>Embryophyta</taxon>
        <taxon>Tracheophyta</taxon>
        <taxon>Spermatophyta</taxon>
        <taxon>Magnoliopsida</taxon>
        <taxon>eudicotyledons</taxon>
        <taxon>Gunneridae</taxon>
        <taxon>Pentapetalae</taxon>
        <taxon>rosids</taxon>
        <taxon>malvids</taxon>
        <taxon>Myrtales</taxon>
        <taxon>Myrtaceae</taxon>
        <taxon>Myrtoideae</taxon>
        <taxon>Eucalypteae</taxon>
        <taxon>Eucalyptus</taxon>
    </lineage>
</organism>
<keyword evidence="3 5" id="KW-1133">Transmembrane helix</keyword>
<dbReference type="GO" id="GO:0005886">
    <property type="term" value="C:plasma membrane"/>
    <property type="evidence" value="ECO:0000318"/>
    <property type="project" value="GO_Central"/>
</dbReference>
<protein>
    <recommendedName>
        <fullName evidence="7">WAT1-related protein</fullName>
    </recommendedName>
</protein>
<sequence>MGERYCYRDVLPFSAVITMDSIGVGVTTMFKAANSRGMSYHVFIVYAYGLAALLLLPAPFFTHKSRALPHLSLPIAAKLGLLGLVGMEELSLNRRSSQAKIIGTGLSISGASVITLYKGPSVIFTAKPPPYALVQASNSNWIIGGILLTAKNILVTLWYILIPAESTVIFFYNVVVSFMTAIVCLVTEPDMSAWRVWGIGLVSVIFSSFFGQCLNNIVHTWAIRLKGPFYVAMFKPLSNPVAVAMGVFFLGDRLHLGSIVGATILCIGFYIVMWGKAKEEMVEESAESRMESPPLQRVPLLR</sequence>
<dbReference type="eggNOG" id="ENOG502QRQK">
    <property type="taxonomic scope" value="Eukaryota"/>
</dbReference>
<evidence type="ECO:0000256" key="3">
    <source>
        <dbReference type="ARBA" id="ARBA00022989"/>
    </source>
</evidence>
<evidence type="ECO:0008006" key="7">
    <source>
        <dbReference type="Google" id="ProtNLM"/>
    </source>
</evidence>
<feature type="transmembrane region" description="Helical" evidence="5">
    <location>
        <begin position="42"/>
        <end position="61"/>
    </location>
</feature>
<feature type="transmembrane region" description="Helical" evidence="5">
    <location>
        <begin position="99"/>
        <end position="119"/>
    </location>
</feature>
<dbReference type="EMBL" id="KK198762">
    <property type="protein sequence ID" value="KCW50396.1"/>
    <property type="molecule type" value="Genomic_DNA"/>
</dbReference>
<keyword evidence="2 5" id="KW-0812">Transmembrane</keyword>
<dbReference type="SUPFAM" id="SSF103481">
    <property type="entry name" value="Multidrug resistance efflux transporter EmrE"/>
    <property type="match status" value="1"/>
</dbReference>
<name>A0A059A9S1_EUCGR</name>
<dbReference type="InterPro" id="IPR030184">
    <property type="entry name" value="WAT1-related"/>
</dbReference>
<gene>
    <name evidence="6" type="ORF">EUGRSUZ_J00151</name>
</gene>
<dbReference type="AlphaFoldDB" id="A0A059A9S1"/>
<evidence type="ECO:0000256" key="4">
    <source>
        <dbReference type="ARBA" id="ARBA00023136"/>
    </source>
</evidence>
<dbReference type="InterPro" id="IPR037185">
    <property type="entry name" value="EmrE-like"/>
</dbReference>
<dbReference type="OMA" id="PSISIVW"/>
<feature type="transmembrane region" description="Helical" evidence="5">
    <location>
        <begin position="169"/>
        <end position="188"/>
    </location>
</feature>
<feature type="transmembrane region" description="Helical" evidence="5">
    <location>
        <begin position="67"/>
        <end position="87"/>
    </location>
</feature>
<proteinExistence type="predicted"/>
<feature type="transmembrane region" description="Helical" evidence="5">
    <location>
        <begin position="194"/>
        <end position="217"/>
    </location>
</feature>
<feature type="transmembrane region" description="Helical" evidence="5">
    <location>
        <begin position="229"/>
        <end position="250"/>
    </location>
</feature>
<feature type="transmembrane region" description="Helical" evidence="5">
    <location>
        <begin position="139"/>
        <end position="162"/>
    </location>
</feature>
<evidence type="ECO:0000256" key="5">
    <source>
        <dbReference type="SAM" id="Phobius"/>
    </source>
</evidence>
<feature type="transmembrane region" description="Helical" evidence="5">
    <location>
        <begin position="256"/>
        <end position="275"/>
    </location>
</feature>
<evidence type="ECO:0000256" key="1">
    <source>
        <dbReference type="ARBA" id="ARBA00004141"/>
    </source>
</evidence>
<dbReference type="PANTHER" id="PTHR31218">
    <property type="entry name" value="WAT1-RELATED PROTEIN"/>
    <property type="match status" value="1"/>
</dbReference>
<keyword evidence="4 5" id="KW-0472">Membrane</keyword>
<evidence type="ECO:0000313" key="6">
    <source>
        <dbReference type="EMBL" id="KCW50396.1"/>
    </source>
</evidence>
<comment type="subcellular location">
    <subcellularLocation>
        <location evidence="1">Membrane</location>
        <topology evidence="1">Multi-pass membrane protein</topology>
    </subcellularLocation>
</comment>
<evidence type="ECO:0000256" key="2">
    <source>
        <dbReference type="ARBA" id="ARBA00022692"/>
    </source>
</evidence>
<accession>A0A059A9S1</accession>
<dbReference type="Gramene" id="KCW50396">
    <property type="protein sequence ID" value="KCW50396"/>
    <property type="gene ID" value="EUGRSUZ_J00151"/>
</dbReference>
<dbReference type="InParanoid" id="A0A059A9S1"/>
<dbReference type="STRING" id="71139.A0A059A9S1"/>